<gene>
    <name evidence="2" type="ordered locus">Huta_1769</name>
</gene>
<dbReference type="GO" id="GO:0000428">
    <property type="term" value="C:DNA-directed RNA polymerase complex"/>
    <property type="evidence" value="ECO:0007669"/>
    <property type="project" value="UniProtKB-KW"/>
</dbReference>
<feature type="compositionally biased region" description="Basic and acidic residues" evidence="1">
    <location>
        <begin position="227"/>
        <end position="250"/>
    </location>
</feature>
<keyword evidence="2" id="KW-0240">DNA-directed RNA polymerase</keyword>
<accession>C7NRK5</accession>
<dbReference type="Proteomes" id="UP000002071">
    <property type="component" value="Chromosome"/>
</dbReference>
<dbReference type="EMBL" id="CP001687">
    <property type="protein sequence ID" value="ACV11941.1"/>
    <property type="molecule type" value="Genomic_DNA"/>
</dbReference>
<dbReference type="RefSeq" id="WP_015789513.1">
    <property type="nucleotide sequence ID" value="NC_013158.1"/>
</dbReference>
<dbReference type="GeneID" id="8384055"/>
<keyword evidence="3" id="KW-1185">Reference proteome</keyword>
<dbReference type="AlphaFoldDB" id="C7NRK5"/>
<feature type="region of interest" description="Disordered" evidence="1">
    <location>
        <begin position="220"/>
        <end position="250"/>
    </location>
</feature>
<reference evidence="2 3" key="1">
    <citation type="journal article" date="2009" name="Stand. Genomic Sci.">
        <title>Complete genome sequence of Halorhabdus utahensis type strain (AX-2).</title>
        <authorList>
            <person name="Anderson I."/>
            <person name="Tindall B.J."/>
            <person name="Pomrenke H."/>
            <person name="Goker M."/>
            <person name="Lapidus A."/>
            <person name="Nolan M."/>
            <person name="Copeland A."/>
            <person name="Glavina Del Rio T."/>
            <person name="Chen F."/>
            <person name="Tice H."/>
            <person name="Cheng J.F."/>
            <person name="Lucas S."/>
            <person name="Chertkov O."/>
            <person name="Bruce D."/>
            <person name="Brettin T."/>
            <person name="Detter J.C."/>
            <person name="Han C."/>
            <person name="Goodwin L."/>
            <person name="Land M."/>
            <person name="Hauser L."/>
            <person name="Chang Y.J."/>
            <person name="Jeffries C.D."/>
            <person name="Pitluck S."/>
            <person name="Pati A."/>
            <person name="Mavromatis K."/>
            <person name="Ivanova N."/>
            <person name="Ovchinnikova G."/>
            <person name="Chen A."/>
            <person name="Palaniappan K."/>
            <person name="Chain P."/>
            <person name="Rohde M."/>
            <person name="Bristow J."/>
            <person name="Eisen J.A."/>
            <person name="Markowitz V."/>
            <person name="Hugenholtz P."/>
            <person name="Kyrpides N.C."/>
            <person name="Klenk H.P."/>
        </authorList>
    </citation>
    <scope>NUCLEOTIDE SEQUENCE [LARGE SCALE GENOMIC DNA]</scope>
    <source>
        <strain evidence="3">DSM 12940 / JCM 11049 / AX-2</strain>
    </source>
</reference>
<name>C7NRK5_HALUD</name>
<evidence type="ECO:0000313" key="2">
    <source>
        <dbReference type="EMBL" id="ACV11941.1"/>
    </source>
</evidence>
<sequence>MPTPGDVGTELEPAERERREWRRDRAISTKPGDGTLTRAEAKRDATVRQFDIVSPSATTIGRPDSPDGDLSDRIRRLHDEQHPAMTGHAERMHRLDKARITHALCSELDLTPWERDRALGVLTEIDLTAFGSQRAIPKVALVVIQHVVDSERRRQLGLHDSDRIAELDPDEMASLYDRFESLTDDDRYRALLAANGLDQTSVNRLDRVLRDQLDEQELHGAVYGRVPHRDPHLPRAANREADPPAPERDD</sequence>
<dbReference type="OrthoDB" id="225544at2157"/>
<proteinExistence type="predicted"/>
<dbReference type="HOGENOM" id="CLU_1072027_0_0_2"/>
<keyword evidence="2" id="KW-0804">Transcription</keyword>
<evidence type="ECO:0000313" key="3">
    <source>
        <dbReference type="Proteomes" id="UP000002071"/>
    </source>
</evidence>
<dbReference type="KEGG" id="hut:Huta_1769"/>
<feature type="compositionally biased region" description="Basic and acidic residues" evidence="1">
    <location>
        <begin position="13"/>
        <end position="27"/>
    </location>
</feature>
<protein>
    <submittedName>
        <fullName evidence="2">DNA-directed RNA polymerase epsilon subunit</fullName>
    </submittedName>
</protein>
<feature type="region of interest" description="Disordered" evidence="1">
    <location>
        <begin position="1"/>
        <end position="42"/>
    </location>
</feature>
<evidence type="ECO:0000256" key="1">
    <source>
        <dbReference type="SAM" id="MobiDB-lite"/>
    </source>
</evidence>
<organism evidence="2 3">
    <name type="scientific">Halorhabdus utahensis (strain DSM 12940 / JCM 11049 / AX-2)</name>
    <dbReference type="NCBI Taxonomy" id="519442"/>
    <lineage>
        <taxon>Archaea</taxon>
        <taxon>Methanobacteriati</taxon>
        <taxon>Methanobacteriota</taxon>
        <taxon>Stenosarchaea group</taxon>
        <taxon>Halobacteria</taxon>
        <taxon>Halobacteriales</taxon>
        <taxon>Haloarculaceae</taxon>
        <taxon>Halorhabdus</taxon>
    </lineage>
</organism>
<dbReference type="eggNOG" id="arCOG08199">
    <property type="taxonomic scope" value="Archaea"/>
</dbReference>